<keyword evidence="2 5" id="KW-0689">Ribosomal protein</keyword>
<dbReference type="InterPro" id="IPR020930">
    <property type="entry name" value="Ribosomal_uL5_bac-type"/>
</dbReference>
<dbReference type="Gene3D" id="3.30.1440.10">
    <property type="match status" value="1"/>
</dbReference>
<evidence type="ECO:0000313" key="10">
    <source>
        <dbReference type="Proteomes" id="UP000001369"/>
    </source>
</evidence>
<reference evidence="9 10" key="1">
    <citation type="journal article" date="2009" name="J. Bacteriol.">
        <title>Complete and draft genome sequences of six members of the Aquificales.</title>
        <authorList>
            <person name="Reysenbach A.L."/>
            <person name="Hamamura N."/>
            <person name="Podar M."/>
            <person name="Griffiths E."/>
            <person name="Ferreira S."/>
            <person name="Hochstein R."/>
            <person name="Heidelberg J."/>
            <person name="Johnson J."/>
            <person name="Mead D."/>
            <person name="Pohorille A."/>
            <person name="Sarmiento M."/>
            <person name="Schweighofer K."/>
            <person name="Seshadri R."/>
            <person name="Voytek M.A."/>
        </authorList>
    </citation>
    <scope>NUCLEOTIDE SEQUENCE [LARGE SCALE GENOMIC DNA]</scope>
    <source>
        <strain evidence="10">Az-Fu1 / DSM 15241 / OCM 825</strain>
    </source>
</reference>
<dbReference type="InterPro" id="IPR031310">
    <property type="entry name" value="Ribosomal_uL5_N"/>
</dbReference>
<dbReference type="HAMAP" id="MF_01333_B">
    <property type="entry name" value="Ribosomal_uL5_B"/>
    <property type="match status" value="1"/>
</dbReference>
<keyword evidence="3 5" id="KW-0687">Ribonucleoprotein</keyword>
<evidence type="ECO:0000256" key="4">
    <source>
        <dbReference type="ARBA" id="ARBA00035245"/>
    </source>
</evidence>
<dbReference type="EMBL" id="CP001229">
    <property type="protein sequence ID" value="ACN98861.1"/>
    <property type="molecule type" value="Genomic_DNA"/>
</dbReference>
<dbReference type="Proteomes" id="UP000001369">
    <property type="component" value="Chromosome"/>
</dbReference>
<dbReference type="GO" id="GO:0006412">
    <property type="term" value="P:translation"/>
    <property type="evidence" value="ECO:0007669"/>
    <property type="project" value="UniProtKB-UniRule"/>
</dbReference>
<organism evidence="9 10">
    <name type="scientific">Sulfurihydrogenibium azorense (strain DSM 15241 / OCM 825 / Az-Fu1)</name>
    <dbReference type="NCBI Taxonomy" id="204536"/>
    <lineage>
        <taxon>Bacteria</taxon>
        <taxon>Pseudomonadati</taxon>
        <taxon>Aquificota</taxon>
        <taxon>Aquificia</taxon>
        <taxon>Aquificales</taxon>
        <taxon>Hydrogenothermaceae</taxon>
        <taxon>Sulfurihydrogenibium</taxon>
    </lineage>
</organism>
<evidence type="ECO:0000256" key="6">
    <source>
        <dbReference type="RuleBase" id="RU003930"/>
    </source>
</evidence>
<dbReference type="SUPFAM" id="SSF55282">
    <property type="entry name" value="RL5-like"/>
    <property type="match status" value="1"/>
</dbReference>
<dbReference type="GO" id="GO:0003735">
    <property type="term" value="F:structural constituent of ribosome"/>
    <property type="evidence" value="ECO:0007669"/>
    <property type="project" value="InterPro"/>
</dbReference>
<keyword evidence="10" id="KW-1185">Reference proteome</keyword>
<evidence type="ECO:0000313" key="9">
    <source>
        <dbReference type="EMBL" id="ACN98861.1"/>
    </source>
</evidence>
<keyword evidence="5" id="KW-0820">tRNA-binding</keyword>
<protein>
    <recommendedName>
        <fullName evidence="4 5">Large ribosomal subunit protein uL5</fullName>
    </recommendedName>
</protein>
<dbReference type="HOGENOM" id="CLU_061015_2_1_0"/>
<dbReference type="STRING" id="204536.SULAZ_1744"/>
<evidence type="ECO:0000256" key="2">
    <source>
        <dbReference type="ARBA" id="ARBA00022980"/>
    </source>
</evidence>
<dbReference type="PIRSF" id="PIRSF002161">
    <property type="entry name" value="Ribosomal_L5"/>
    <property type="match status" value="1"/>
</dbReference>
<dbReference type="GO" id="GO:1990904">
    <property type="term" value="C:ribonucleoprotein complex"/>
    <property type="evidence" value="ECO:0007669"/>
    <property type="project" value="UniProtKB-KW"/>
</dbReference>
<dbReference type="GO" id="GO:0019843">
    <property type="term" value="F:rRNA binding"/>
    <property type="evidence" value="ECO:0007669"/>
    <property type="project" value="UniProtKB-UniRule"/>
</dbReference>
<dbReference type="GO" id="GO:0000049">
    <property type="term" value="F:tRNA binding"/>
    <property type="evidence" value="ECO:0007669"/>
    <property type="project" value="UniProtKB-UniRule"/>
</dbReference>
<evidence type="ECO:0000256" key="5">
    <source>
        <dbReference type="HAMAP-Rule" id="MF_01333"/>
    </source>
</evidence>
<feature type="domain" description="Large ribosomal subunit protein uL5 C-terminal" evidence="8">
    <location>
        <begin position="91"/>
        <end position="183"/>
    </location>
</feature>
<dbReference type="Pfam" id="PF00673">
    <property type="entry name" value="Ribosomal_L5_C"/>
    <property type="match status" value="1"/>
</dbReference>
<dbReference type="OrthoDB" id="9806626at2"/>
<dbReference type="PANTHER" id="PTHR11994">
    <property type="entry name" value="60S RIBOSOMAL PROTEIN L11-RELATED"/>
    <property type="match status" value="1"/>
</dbReference>
<dbReference type="eggNOG" id="COG0094">
    <property type="taxonomic scope" value="Bacteria"/>
</dbReference>
<dbReference type="RefSeq" id="WP_012674181.1">
    <property type="nucleotide sequence ID" value="NC_012438.1"/>
</dbReference>
<accession>C1DX64</accession>
<evidence type="ECO:0000259" key="7">
    <source>
        <dbReference type="Pfam" id="PF00281"/>
    </source>
</evidence>
<keyword evidence="5" id="KW-0694">RNA-binding</keyword>
<evidence type="ECO:0000259" key="8">
    <source>
        <dbReference type="Pfam" id="PF00673"/>
    </source>
</evidence>
<sequence length="188" mass="21193">MAAVVGYKPRLQQKYEEEVVKKLMERFGYKSPMQVPRLKKIVINMGVGEAVGDIKQLDRAVEDLTAIAAQKPVITRAKKSEAAFKLRKGNPIGAKVTLRKDRMWDFLDKLISVALPRVRDFRGLNPKSFDGRGNYAFGLAEQIVFPEIDYDKVDKIRGMDIIIETTAKTDEEALWLLSLLGLPIRTGS</sequence>
<name>C1DX64_SULAA</name>
<comment type="similarity">
    <text evidence="1 5 6">Belongs to the universal ribosomal protein uL5 family.</text>
</comment>
<dbReference type="FunFam" id="3.30.1440.10:FF:000001">
    <property type="entry name" value="50S ribosomal protein L5"/>
    <property type="match status" value="1"/>
</dbReference>
<evidence type="ECO:0000256" key="3">
    <source>
        <dbReference type="ARBA" id="ARBA00023274"/>
    </source>
</evidence>
<dbReference type="KEGG" id="saf:SULAZ_1744"/>
<dbReference type="Pfam" id="PF00281">
    <property type="entry name" value="Ribosomal_L5"/>
    <property type="match status" value="1"/>
</dbReference>
<feature type="domain" description="Large ribosomal subunit protein uL5 N-terminal" evidence="7">
    <location>
        <begin position="31"/>
        <end position="87"/>
    </location>
</feature>
<gene>
    <name evidence="5 9" type="primary">rplE</name>
    <name evidence="9" type="ordered locus">SULAZ_1744</name>
</gene>
<dbReference type="InterPro" id="IPR002132">
    <property type="entry name" value="Ribosomal_uL5"/>
</dbReference>
<dbReference type="AlphaFoldDB" id="C1DX64"/>
<dbReference type="GO" id="GO:0005840">
    <property type="term" value="C:ribosome"/>
    <property type="evidence" value="ECO:0007669"/>
    <property type="project" value="UniProtKB-KW"/>
</dbReference>
<proteinExistence type="inferred from homology"/>
<dbReference type="InterPro" id="IPR031309">
    <property type="entry name" value="Ribosomal_uL5_C"/>
</dbReference>
<comment type="function">
    <text evidence="5">This is 1 of the proteins that bind and probably mediate the attachment of the 5S RNA into the large ribosomal subunit, where it forms part of the central protuberance. In the 70S ribosome it contacts protein S13 of the 30S subunit (bridge B1b), connecting the 2 subunits; this bridge is implicated in subunit movement. Contacts the P site tRNA; the 5S rRNA and some of its associated proteins might help stabilize positioning of ribosome-bound tRNAs.</text>
</comment>
<dbReference type="NCBIfam" id="NF000585">
    <property type="entry name" value="PRK00010.1"/>
    <property type="match status" value="1"/>
</dbReference>
<keyword evidence="5" id="KW-0699">rRNA-binding</keyword>
<comment type="subunit">
    <text evidence="5">Part of the 50S ribosomal subunit; part of the 5S rRNA/L5/L18/L25 subcomplex. Contacts the 5S rRNA and the P site tRNA. Forms a bridge to the 30S subunit in the 70S ribosome.</text>
</comment>
<dbReference type="InterPro" id="IPR022803">
    <property type="entry name" value="Ribosomal_uL5_dom_sf"/>
</dbReference>
<evidence type="ECO:0000256" key="1">
    <source>
        <dbReference type="ARBA" id="ARBA00008553"/>
    </source>
</evidence>